<reference evidence="8 9" key="1">
    <citation type="submission" date="2024-09" db="EMBL/GenBank/DDBJ databases">
        <authorList>
            <person name="Salinas-Garcia M.A."/>
            <person name="Prieme A."/>
        </authorList>
    </citation>
    <scope>NUCLEOTIDE SEQUENCE [LARGE SCALE GENOMIC DNA]</scope>
    <source>
        <strain evidence="8 9">DSM 21081</strain>
    </source>
</reference>
<keyword evidence="4 6" id="KW-0472">Membrane</keyword>
<feature type="transmembrane region" description="Helical" evidence="6">
    <location>
        <begin position="54"/>
        <end position="73"/>
    </location>
</feature>
<dbReference type="Proteomes" id="UP001575652">
    <property type="component" value="Unassembled WGS sequence"/>
</dbReference>
<name>A0ABV4UMY8_9MICC</name>
<keyword evidence="9" id="KW-1185">Reference proteome</keyword>
<sequence>MRRRARRTRREPAPRLHEDPGLQPERTVMAWGRTMMSLFVVSAVFVRWLPYYGWWMVALIAVAGAAAAGIYATQRRRYAEQSRGIVRGRIRADAAAVAWTATAVLALGTLGITVVAR</sequence>
<evidence type="ECO:0000256" key="6">
    <source>
        <dbReference type="SAM" id="Phobius"/>
    </source>
</evidence>
<accession>A0ABV4UMY8</accession>
<evidence type="ECO:0000256" key="4">
    <source>
        <dbReference type="ARBA" id="ARBA00023136"/>
    </source>
</evidence>
<dbReference type="RefSeq" id="WP_373972205.1">
    <property type="nucleotide sequence ID" value="NZ_JBHDLJ010000007.1"/>
</dbReference>
<evidence type="ECO:0000256" key="3">
    <source>
        <dbReference type="ARBA" id="ARBA00022989"/>
    </source>
</evidence>
<evidence type="ECO:0000256" key="5">
    <source>
        <dbReference type="SAM" id="MobiDB-lite"/>
    </source>
</evidence>
<feature type="transmembrane region" description="Helical" evidence="6">
    <location>
        <begin position="30"/>
        <end position="48"/>
    </location>
</feature>
<evidence type="ECO:0000256" key="2">
    <source>
        <dbReference type="ARBA" id="ARBA00022692"/>
    </source>
</evidence>
<feature type="transmembrane region" description="Helical" evidence="6">
    <location>
        <begin position="94"/>
        <end position="116"/>
    </location>
</feature>
<evidence type="ECO:0000256" key="1">
    <source>
        <dbReference type="ARBA" id="ARBA00004127"/>
    </source>
</evidence>
<feature type="compositionally biased region" description="Basic and acidic residues" evidence="5">
    <location>
        <begin position="10"/>
        <end position="20"/>
    </location>
</feature>
<evidence type="ECO:0000313" key="9">
    <source>
        <dbReference type="Proteomes" id="UP001575652"/>
    </source>
</evidence>
<keyword evidence="3 6" id="KW-1133">Transmembrane helix</keyword>
<comment type="subcellular location">
    <subcellularLocation>
        <location evidence="1">Endomembrane system</location>
        <topology evidence="1">Multi-pass membrane protein</topology>
    </subcellularLocation>
</comment>
<evidence type="ECO:0000259" key="7">
    <source>
        <dbReference type="Pfam" id="PF02656"/>
    </source>
</evidence>
<feature type="domain" description="DUF202" evidence="7">
    <location>
        <begin position="19"/>
        <end position="80"/>
    </location>
</feature>
<proteinExistence type="predicted"/>
<evidence type="ECO:0000313" key="8">
    <source>
        <dbReference type="EMBL" id="MFB0835035.1"/>
    </source>
</evidence>
<gene>
    <name evidence="8" type="ORF">ACETWP_10590</name>
</gene>
<protein>
    <submittedName>
        <fullName evidence="8">DUF202 domain-containing protein</fullName>
    </submittedName>
</protein>
<feature type="region of interest" description="Disordered" evidence="5">
    <location>
        <begin position="1"/>
        <end position="21"/>
    </location>
</feature>
<dbReference type="Pfam" id="PF02656">
    <property type="entry name" value="DUF202"/>
    <property type="match status" value="1"/>
</dbReference>
<comment type="caution">
    <text evidence="8">The sequence shown here is derived from an EMBL/GenBank/DDBJ whole genome shotgun (WGS) entry which is preliminary data.</text>
</comment>
<dbReference type="EMBL" id="JBHDLJ010000007">
    <property type="protein sequence ID" value="MFB0835035.1"/>
    <property type="molecule type" value="Genomic_DNA"/>
</dbReference>
<organism evidence="8 9">
    <name type="scientific">Arthrobacter halodurans</name>
    <dbReference type="NCBI Taxonomy" id="516699"/>
    <lineage>
        <taxon>Bacteria</taxon>
        <taxon>Bacillati</taxon>
        <taxon>Actinomycetota</taxon>
        <taxon>Actinomycetes</taxon>
        <taxon>Micrococcales</taxon>
        <taxon>Micrococcaceae</taxon>
        <taxon>Arthrobacter</taxon>
    </lineage>
</organism>
<dbReference type="InterPro" id="IPR003807">
    <property type="entry name" value="DUF202"/>
</dbReference>
<keyword evidence="2 6" id="KW-0812">Transmembrane</keyword>